<proteinExistence type="predicted"/>
<evidence type="ECO:0000313" key="2">
    <source>
        <dbReference type="Proteomes" id="UP001162162"/>
    </source>
</evidence>
<organism evidence="1 2">
    <name type="scientific">Aromia moschata</name>
    <dbReference type="NCBI Taxonomy" id="1265417"/>
    <lineage>
        <taxon>Eukaryota</taxon>
        <taxon>Metazoa</taxon>
        <taxon>Ecdysozoa</taxon>
        <taxon>Arthropoda</taxon>
        <taxon>Hexapoda</taxon>
        <taxon>Insecta</taxon>
        <taxon>Pterygota</taxon>
        <taxon>Neoptera</taxon>
        <taxon>Endopterygota</taxon>
        <taxon>Coleoptera</taxon>
        <taxon>Polyphaga</taxon>
        <taxon>Cucujiformia</taxon>
        <taxon>Chrysomeloidea</taxon>
        <taxon>Cerambycidae</taxon>
        <taxon>Cerambycinae</taxon>
        <taxon>Callichromatini</taxon>
        <taxon>Aromia</taxon>
    </lineage>
</organism>
<dbReference type="Proteomes" id="UP001162162">
    <property type="component" value="Unassembled WGS sequence"/>
</dbReference>
<protein>
    <submittedName>
        <fullName evidence="1">Uncharacterized protein</fullName>
    </submittedName>
</protein>
<dbReference type="AlphaFoldDB" id="A0AAV8Y819"/>
<feature type="non-terminal residue" evidence="1">
    <location>
        <position position="1"/>
    </location>
</feature>
<comment type="caution">
    <text evidence="1">The sequence shown here is derived from an EMBL/GenBank/DDBJ whole genome shotgun (WGS) entry which is preliminary data.</text>
</comment>
<dbReference type="EMBL" id="JAPWTK010000169">
    <property type="protein sequence ID" value="KAJ8947102.1"/>
    <property type="molecule type" value="Genomic_DNA"/>
</dbReference>
<sequence length="246" mass="27298">RLLLLCFLFSPSHGYYPRQYYQPWLESTNYSPTWERVSTVRGEQQRRNRRGRHFRPETIHRITETLGALNTVGRYLVNMTRGTDSNSNRISPDVPMALYTISKNVLGRNVTDTIAPLVKEALPVPIEEKEESVNVPHYKKTMLKLRRLMTMVVRILGVAPPGRPGRGVCCPRSASASAIGATTSTAATTTTIRPVTFAAIFYNTEKTTTKRPSLVSSSTIVKPITNVPNISNAVPGVLGNFVDPQG</sequence>
<name>A0AAV8Y819_9CUCU</name>
<reference evidence="1" key="1">
    <citation type="journal article" date="2023" name="Insect Mol. Biol.">
        <title>Genome sequencing provides insights into the evolution of gene families encoding plant cell wall-degrading enzymes in longhorned beetles.</title>
        <authorList>
            <person name="Shin N.R."/>
            <person name="Okamura Y."/>
            <person name="Kirsch R."/>
            <person name="Pauchet Y."/>
        </authorList>
    </citation>
    <scope>NUCLEOTIDE SEQUENCE</scope>
    <source>
        <strain evidence="1">AMC_N1</strain>
    </source>
</reference>
<evidence type="ECO:0000313" key="1">
    <source>
        <dbReference type="EMBL" id="KAJ8947102.1"/>
    </source>
</evidence>
<accession>A0AAV8Y819</accession>
<gene>
    <name evidence="1" type="ORF">NQ318_002461</name>
</gene>
<keyword evidence="2" id="KW-1185">Reference proteome</keyword>